<feature type="signal peptide" evidence="1">
    <location>
        <begin position="1"/>
        <end position="17"/>
    </location>
</feature>
<keyword evidence="1" id="KW-0732">Signal</keyword>
<evidence type="ECO:0008006" key="4">
    <source>
        <dbReference type="Google" id="ProtNLM"/>
    </source>
</evidence>
<dbReference type="EMBL" id="CYTW01000001">
    <property type="protein sequence ID" value="CUJ86349.1"/>
    <property type="molecule type" value="Genomic_DNA"/>
</dbReference>
<evidence type="ECO:0000313" key="2">
    <source>
        <dbReference type="EMBL" id="CUJ86349.1"/>
    </source>
</evidence>
<dbReference type="STRING" id="1715693.PH7735_00608"/>
<feature type="chain" id="PRO_5006064812" description="Integral membrane protein" evidence="1">
    <location>
        <begin position="18"/>
        <end position="129"/>
    </location>
</feature>
<evidence type="ECO:0000313" key="3">
    <source>
        <dbReference type="Proteomes" id="UP000051870"/>
    </source>
</evidence>
<accession>A0A0P1I2I4</accession>
<organism evidence="2 3">
    <name type="scientific">Shimia thalassica</name>
    <dbReference type="NCBI Taxonomy" id="1715693"/>
    <lineage>
        <taxon>Bacteria</taxon>
        <taxon>Pseudomonadati</taxon>
        <taxon>Pseudomonadota</taxon>
        <taxon>Alphaproteobacteria</taxon>
        <taxon>Rhodobacterales</taxon>
        <taxon>Roseobacteraceae</taxon>
    </lineage>
</organism>
<dbReference type="AlphaFoldDB" id="A0A0P1I2I4"/>
<sequence length="129" mass="14755">MRYLFVFFLLLPLPALADTPLTAQEFDARTVGKILFFGAEGQRYGVEEYLPDRRVRWSFLDGKCRDGVWYENGPEICFLYEDNPEPQCWLFYTDGDGMRAEFATGNDPTILYEVESGDEMVCLGPDVGV</sequence>
<dbReference type="GeneID" id="83879686"/>
<gene>
    <name evidence="2" type="ORF">PH7735_00608</name>
</gene>
<dbReference type="Proteomes" id="UP000051870">
    <property type="component" value="Unassembled WGS sequence"/>
</dbReference>
<keyword evidence="3" id="KW-1185">Reference proteome</keyword>
<reference evidence="3" key="1">
    <citation type="submission" date="2015-09" db="EMBL/GenBank/DDBJ databases">
        <authorList>
            <person name="Rodrigo-Torres Lidia"/>
            <person name="Arahal R.David."/>
        </authorList>
    </citation>
    <scope>NUCLEOTIDE SEQUENCE [LARGE SCALE GENOMIC DNA]</scope>
    <source>
        <strain evidence="3">CECT 7735</strain>
    </source>
</reference>
<protein>
    <recommendedName>
        <fullName evidence="4">Integral membrane protein</fullName>
    </recommendedName>
</protein>
<name>A0A0P1I2I4_9RHOB</name>
<dbReference type="RefSeq" id="WP_058309826.1">
    <property type="nucleotide sequence ID" value="NZ_CYTW01000001.1"/>
</dbReference>
<proteinExistence type="predicted"/>
<evidence type="ECO:0000256" key="1">
    <source>
        <dbReference type="SAM" id="SignalP"/>
    </source>
</evidence>